<dbReference type="Proteomes" id="UP000092445">
    <property type="component" value="Unassembled WGS sequence"/>
</dbReference>
<reference evidence="3" key="1">
    <citation type="submission" date="2014-03" db="EMBL/GenBank/DDBJ databases">
        <authorList>
            <person name="Aksoy S."/>
            <person name="Warren W."/>
            <person name="Wilson R.K."/>
        </authorList>
    </citation>
    <scope>NUCLEOTIDE SEQUENCE [LARGE SCALE GENOMIC DNA]</scope>
    <source>
        <strain evidence="3">IAEA</strain>
    </source>
</reference>
<accession>A0A1B0ADH5</accession>
<sequence length="111" mass="13270">MNDSTNVGTRVLECERLRFLLRSLIYSHIHIQTYIYICNNNKINLWGTIFPILTLTQAFALSWQVHFQHSYMKQVGTRKWSSGRRKFNKIDFESYINHHYALFALKKELSD</sequence>
<keyword evidence="1" id="KW-0812">Transmembrane</keyword>
<evidence type="ECO:0000313" key="2">
    <source>
        <dbReference type="EnsemblMetazoa" id="GPAI042192-PA"/>
    </source>
</evidence>
<feature type="transmembrane region" description="Helical" evidence="1">
    <location>
        <begin position="43"/>
        <end position="63"/>
    </location>
</feature>
<evidence type="ECO:0000313" key="3">
    <source>
        <dbReference type="Proteomes" id="UP000092445"/>
    </source>
</evidence>
<keyword evidence="3" id="KW-1185">Reference proteome</keyword>
<protein>
    <submittedName>
        <fullName evidence="2">Uncharacterized protein</fullName>
    </submittedName>
</protein>
<name>A0A1B0ADH5_GLOPL</name>
<dbReference type="EnsemblMetazoa" id="GPAI042192-RA">
    <property type="protein sequence ID" value="GPAI042192-PA"/>
    <property type="gene ID" value="GPAI042192"/>
</dbReference>
<dbReference type="VEuPathDB" id="VectorBase:GPAI042192"/>
<keyword evidence="1" id="KW-0472">Membrane</keyword>
<dbReference type="AlphaFoldDB" id="A0A1B0ADH5"/>
<organism evidence="2 3">
    <name type="scientific">Glossina pallidipes</name>
    <name type="common">Tsetse fly</name>
    <dbReference type="NCBI Taxonomy" id="7398"/>
    <lineage>
        <taxon>Eukaryota</taxon>
        <taxon>Metazoa</taxon>
        <taxon>Ecdysozoa</taxon>
        <taxon>Arthropoda</taxon>
        <taxon>Hexapoda</taxon>
        <taxon>Insecta</taxon>
        <taxon>Pterygota</taxon>
        <taxon>Neoptera</taxon>
        <taxon>Endopterygota</taxon>
        <taxon>Diptera</taxon>
        <taxon>Brachycera</taxon>
        <taxon>Muscomorpha</taxon>
        <taxon>Hippoboscoidea</taxon>
        <taxon>Glossinidae</taxon>
        <taxon>Glossina</taxon>
    </lineage>
</organism>
<evidence type="ECO:0000256" key="1">
    <source>
        <dbReference type="SAM" id="Phobius"/>
    </source>
</evidence>
<keyword evidence="1" id="KW-1133">Transmembrane helix</keyword>
<proteinExistence type="predicted"/>
<reference evidence="2" key="2">
    <citation type="submission" date="2020-05" db="UniProtKB">
        <authorList>
            <consortium name="EnsemblMetazoa"/>
        </authorList>
    </citation>
    <scope>IDENTIFICATION</scope>
    <source>
        <strain evidence="2">IAEA</strain>
    </source>
</reference>